<keyword evidence="3" id="KW-1185">Reference proteome</keyword>
<keyword evidence="1" id="KW-0472">Membrane</keyword>
<name>A0A2P6SM47_ROSCH</name>
<protein>
    <submittedName>
        <fullName evidence="2">Uncharacterized protein</fullName>
    </submittedName>
</protein>
<organism evidence="2 3">
    <name type="scientific">Rosa chinensis</name>
    <name type="common">China rose</name>
    <dbReference type="NCBI Taxonomy" id="74649"/>
    <lineage>
        <taxon>Eukaryota</taxon>
        <taxon>Viridiplantae</taxon>
        <taxon>Streptophyta</taxon>
        <taxon>Embryophyta</taxon>
        <taxon>Tracheophyta</taxon>
        <taxon>Spermatophyta</taxon>
        <taxon>Magnoliopsida</taxon>
        <taxon>eudicotyledons</taxon>
        <taxon>Gunneridae</taxon>
        <taxon>Pentapetalae</taxon>
        <taxon>rosids</taxon>
        <taxon>fabids</taxon>
        <taxon>Rosales</taxon>
        <taxon>Rosaceae</taxon>
        <taxon>Rosoideae</taxon>
        <taxon>Rosoideae incertae sedis</taxon>
        <taxon>Rosa</taxon>
    </lineage>
</organism>
<dbReference type="EMBL" id="PDCK01000039">
    <property type="protein sequence ID" value="PRQ59746.1"/>
    <property type="molecule type" value="Genomic_DNA"/>
</dbReference>
<dbReference type="AlphaFoldDB" id="A0A2P6SM47"/>
<evidence type="ECO:0000256" key="1">
    <source>
        <dbReference type="SAM" id="Phobius"/>
    </source>
</evidence>
<sequence length="57" mass="6685">MICEFVFFCSENQVGGFGSIFVALQFWLQFWLHYSLQFLLHYSFGCISLRVFSFVGS</sequence>
<feature type="transmembrane region" description="Helical" evidence="1">
    <location>
        <begin position="14"/>
        <end position="32"/>
    </location>
</feature>
<keyword evidence="1" id="KW-0812">Transmembrane</keyword>
<evidence type="ECO:0000313" key="3">
    <source>
        <dbReference type="Proteomes" id="UP000238479"/>
    </source>
</evidence>
<reference evidence="2 3" key="1">
    <citation type="journal article" date="2018" name="Nat. Genet.">
        <title>The Rosa genome provides new insights in the design of modern roses.</title>
        <authorList>
            <person name="Bendahmane M."/>
        </authorList>
    </citation>
    <scope>NUCLEOTIDE SEQUENCE [LARGE SCALE GENOMIC DNA]</scope>
    <source>
        <strain evidence="3">cv. Old Blush</strain>
    </source>
</reference>
<gene>
    <name evidence="2" type="ORF">RchiOBHm_Chr1g0373601</name>
</gene>
<dbReference type="Gramene" id="PRQ59746">
    <property type="protein sequence ID" value="PRQ59746"/>
    <property type="gene ID" value="RchiOBHm_Chr1g0373601"/>
</dbReference>
<accession>A0A2P6SM47</accession>
<dbReference type="Proteomes" id="UP000238479">
    <property type="component" value="Chromosome 1"/>
</dbReference>
<comment type="caution">
    <text evidence="2">The sequence shown here is derived from an EMBL/GenBank/DDBJ whole genome shotgun (WGS) entry which is preliminary data.</text>
</comment>
<proteinExistence type="predicted"/>
<keyword evidence="1" id="KW-1133">Transmembrane helix</keyword>
<evidence type="ECO:0000313" key="2">
    <source>
        <dbReference type="EMBL" id="PRQ59746.1"/>
    </source>
</evidence>